<evidence type="ECO:0008006" key="3">
    <source>
        <dbReference type="Google" id="ProtNLM"/>
    </source>
</evidence>
<name>A0ABP3B1Y9_9LIST</name>
<sequence length="89" mass="9924">MITTKELLLLNETCSKVQFSRFACDLQEAIEFTSIIGLPSFVEFKNEENGTVAKWLESQKGNVSAIGFLKDGDEIDRELAENSNSESDC</sequence>
<gene>
    <name evidence="1" type="ORF">MFLO_02538</name>
</gene>
<reference evidence="1 2" key="1">
    <citation type="journal article" date="2014" name="Int. J. Syst. Evol. Microbiol.">
        <title>Listeria floridensis sp. nov., Listeria aquatica sp. nov., Listeria cornellensis sp. nov., Listeria riparia sp. nov. and Listeria grandensis sp. nov., from agricultural and natural environments.</title>
        <authorList>
            <person name="den Bakker H.C."/>
            <person name="Warchocki S."/>
            <person name="Wright E.M."/>
            <person name="Allred A.F."/>
            <person name="Ahlstrom C."/>
            <person name="Manuel C.S."/>
            <person name="Stasiewicz M.J."/>
            <person name="Burrell A."/>
            <person name="Roof S."/>
            <person name="Strawn L."/>
            <person name="Fortes E.D."/>
            <person name="Nightingale K.K."/>
            <person name="Kephart D."/>
            <person name="Wiedmann M."/>
        </authorList>
    </citation>
    <scope>NUCLEOTIDE SEQUENCE [LARGE SCALE GENOMIC DNA]</scope>
    <source>
        <strain evidence="1 2">FSL S10-1187</strain>
    </source>
</reference>
<comment type="caution">
    <text evidence="1">The sequence shown here is derived from an EMBL/GenBank/DDBJ whole genome shotgun (WGS) entry which is preliminary data.</text>
</comment>
<accession>A0ABP3B1Y9</accession>
<evidence type="ECO:0000313" key="1">
    <source>
        <dbReference type="EMBL" id="EUJ33537.1"/>
    </source>
</evidence>
<dbReference type="EMBL" id="AODF01000003">
    <property type="protein sequence ID" value="EUJ33537.1"/>
    <property type="molecule type" value="Genomic_DNA"/>
</dbReference>
<dbReference type="RefSeq" id="WP_036096094.1">
    <property type="nucleotide sequence ID" value="NZ_AODF01000003.1"/>
</dbReference>
<proteinExistence type="predicted"/>
<evidence type="ECO:0000313" key="2">
    <source>
        <dbReference type="Proteomes" id="UP000019249"/>
    </source>
</evidence>
<protein>
    <recommendedName>
        <fullName evidence="3">Thioredoxin domain-containing protein</fullName>
    </recommendedName>
</protein>
<dbReference type="Proteomes" id="UP000019249">
    <property type="component" value="Unassembled WGS sequence"/>
</dbReference>
<keyword evidence="2" id="KW-1185">Reference proteome</keyword>
<organism evidence="1 2">
    <name type="scientific">Listeria floridensis FSL S10-1187</name>
    <dbReference type="NCBI Taxonomy" id="1265817"/>
    <lineage>
        <taxon>Bacteria</taxon>
        <taxon>Bacillati</taxon>
        <taxon>Bacillota</taxon>
        <taxon>Bacilli</taxon>
        <taxon>Bacillales</taxon>
        <taxon>Listeriaceae</taxon>
        <taxon>Listeria</taxon>
    </lineage>
</organism>